<protein>
    <recommendedName>
        <fullName evidence="1">BTB domain-containing protein</fullName>
    </recommendedName>
</protein>
<name>A0AAN7VPA0_9PEZI</name>
<dbReference type="Pfam" id="PF00651">
    <property type="entry name" value="BTB"/>
    <property type="match status" value="1"/>
</dbReference>
<dbReference type="SUPFAM" id="SSF54695">
    <property type="entry name" value="POZ domain"/>
    <property type="match status" value="1"/>
</dbReference>
<evidence type="ECO:0000259" key="1">
    <source>
        <dbReference type="PROSITE" id="PS50097"/>
    </source>
</evidence>
<dbReference type="Proteomes" id="UP001310594">
    <property type="component" value="Unassembled WGS sequence"/>
</dbReference>
<comment type="caution">
    <text evidence="2">The sequence shown here is derived from an EMBL/GenBank/DDBJ whole genome shotgun (WGS) entry which is preliminary data.</text>
</comment>
<dbReference type="EMBL" id="JAVRQU010000015">
    <property type="protein sequence ID" value="KAK5694525.1"/>
    <property type="molecule type" value="Genomic_DNA"/>
</dbReference>
<organism evidence="2 3">
    <name type="scientific">Elasticomyces elasticus</name>
    <dbReference type="NCBI Taxonomy" id="574655"/>
    <lineage>
        <taxon>Eukaryota</taxon>
        <taxon>Fungi</taxon>
        <taxon>Dikarya</taxon>
        <taxon>Ascomycota</taxon>
        <taxon>Pezizomycotina</taxon>
        <taxon>Dothideomycetes</taxon>
        <taxon>Dothideomycetidae</taxon>
        <taxon>Mycosphaerellales</taxon>
        <taxon>Teratosphaeriaceae</taxon>
        <taxon>Elasticomyces</taxon>
    </lineage>
</organism>
<dbReference type="InterPro" id="IPR011333">
    <property type="entry name" value="SKP1/BTB/POZ_sf"/>
</dbReference>
<evidence type="ECO:0000313" key="3">
    <source>
        <dbReference type="Proteomes" id="UP001310594"/>
    </source>
</evidence>
<dbReference type="PROSITE" id="PS50097">
    <property type="entry name" value="BTB"/>
    <property type="match status" value="1"/>
</dbReference>
<dbReference type="InterPro" id="IPR000210">
    <property type="entry name" value="BTB/POZ_dom"/>
</dbReference>
<reference evidence="2" key="1">
    <citation type="submission" date="2023-08" db="EMBL/GenBank/DDBJ databases">
        <title>Black Yeasts Isolated from many extreme environments.</title>
        <authorList>
            <person name="Coleine C."/>
            <person name="Stajich J.E."/>
            <person name="Selbmann L."/>
        </authorList>
    </citation>
    <scope>NUCLEOTIDE SEQUENCE</scope>
    <source>
        <strain evidence="2">CCFEE 5810</strain>
    </source>
</reference>
<dbReference type="AlphaFoldDB" id="A0AAN7VPA0"/>
<proteinExistence type="predicted"/>
<dbReference type="CDD" id="cd18186">
    <property type="entry name" value="BTB_POZ_ZBTB_KLHL-like"/>
    <property type="match status" value="1"/>
</dbReference>
<gene>
    <name evidence="2" type="ORF">LTR97_009115</name>
</gene>
<accession>A0AAN7VPA0</accession>
<dbReference type="Gene3D" id="3.30.710.10">
    <property type="entry name" value="Potassium Channel Kv1.1, Chain A"/>
    <property type="match status" value="1"/>
</dbReference>
<sequence length="225" mass="25166">MAPPSTVGRYFTPETLGVTFRVIIGAKQESFDLDRGTACFYSGYFEAALKKDSFKEGKDGIVKLEEEDVTIFRHFVKWLYSGQLPITPVKGDNFDVLCDLWLLGDRRNVPLLQNQALDAIRDETVRTCSVPNRCIPKIYANTMEKAGLRCFVMHIVALTMIPTNIAGNRKAGWPEEAVWDVFGAVVHAQHSKLPALNGSGLAKIDMCVYHTHEAGVKCLDKLEWT</sequence>
<evidence type="ECO:0000313" key="2">
    <source>
        <dbReference type="EMBL" id="KAK5694525.1"/>
    </source>
</evidence>
<feature type="domain" description="BTB" evidence="1">
    <location>
        <begin position="20"/>
        <end position="88"/>
    </location>
</feature>
<dbReference type="PANTHER" id="PTHR47843">
    <property type="entry name" value="BTB DOMAIN-CONTAINING PROTEIN-RELATED"/>
    <property type="match status" value="1"/>
</dbReference>